<keyword evidence="4" id="KW-0804">Transcription</keyword>
<dbReference type="GO" id="GO:0006355">
    <property type="term" value="P:regulation of DNA-templated transcription"/>
    <property type="evidence" value="ECO:0007669"/>
    <property type="project" value="InterPro"/>
</dbReference>
<dbReference type="InterPro" id="IPR003593">
    <property type="entry name" value="AAA+_ATPase"/>
</dbReference>
<evidence type="ECO:0000313" key="9">
    <source>
        <dbReference type="Proteomes" id="UP000619479"/>
    </source>
</evidence>
<dbReference type="Pfam" id="PF03704">
    <property type="entry name" value="BTAD"/>
    <property type="match status" value="1"/>
</dbReference>
<dbReference type="InterPro" id="IPR016032">
    <property type="entry name" value="Sig_transdc_resp-reg_C-effctor"/>
</dbReference>
<keyword evidence="2" id="KW-0805">Transcription regulation</keyword>
<dbReference type="CDD" id="cd15831">
    <property type="entry name" value="BTAD"/>
    <property type="match status" value="1"/>
</dbReference>
<dbReference type="SMART" id="SM01043">
    <property type="entry name" value="BTAD"/>
    <property type="match status" value="1"/>
</dbReference>
<dbReference type="InterPro" id="IPR001867">
    <property type="entry name" value="OmpR/PhoB-type_DNA-bd"/>
</dbReference>
<evidence type="ECO:0000256" key="1">
    <source>
        <dbReference type="ARBA" id="ARBA00005820"/>
    </source>
</evidence>
<dbReference type="EMBL" id="BOMH01000066">
    <property type="protein sequence ID" value="GID69794.1"/>
    <property type="molecule type" value="Genomic_DNA"/>
</dbReference>
<dbReference type="SUPFAM" id="SSF46894">
    <property type="entry name" value="C-terminal effector domain of the bipartite response regulators"/>
    <property type="match status" value="1"/>
</dbReference>
<dbReference type="GO" id="GO:0000160">
    <property type="term" value="P:phosphorelay signal transduction system"/>
    <property type="evidence" value="ECO:0007669"/>
    <property type="project" value="InterPro"/>
</dbReference>
<evidence type="ECO:0000313" key="8">
    <source>
        <dbReference type="EMBL" id="GID69794.1"/>
    </source>
</evidence>
<dbReference type="Pfam" id="PF00931">
    <property type="entry name" value="NB-ARC"/>
    <property type="match status" value="1"/>
</dbReference>
<dbReference type="InterPro" id="IPR051677">
    <property type="entry name" value="AfsR-DnrI-RedD_regulator"/>
</dbReference>
<evidence type="ECO:0000259" key="6">
    <source>
        <dbReference type="SMART" id="SM00862"/>
    </source>
</evidence>
<evidence type="ECO:0000259" key="7">
    <source>
        <dbReference type="SMART" id="SM01043"/>
    </source>
</evidence>
<evidence type="ECO:0000256" key="2">
    <source>
        <dbReference type="ARBA" id="ARBA00023015"/>
    </source>
</evidence>
<comment type="similarity">
    <text evidence="1">Belongs to the AfsR/DnrI/RedD regulatory family.</text>
</comment>
<evidence type="ECO:0000256" key="4">
    <source>
        <dbReference type="ARBA" id="ARBA00023163"/>
    </source>
</evidence>
<dbReference type="Proteomes" id="UP000619479">
    <property type="component" value="Unassembled WGS sequence"/>
</dbReference>
<proteinExistence type="inferred from homology"/>
<dbReference type="RefSeq" id="WP_203752655.1">
    <property type="nucleotide sequence ID" value="NZ_BOMH01000066.1"/>
</dbReference>
<dbReference type="InterPro" id="IPR002182">
    <property type="entry name" value="NB-ARC"/>
</dbReference>
<dbReference type="InterPro" id="IPR005158">
    <property type="entry name" value="BTAD"/>
</dbReference>
<dbReference type="SUPFAM" id="SSF52540">
    <property type="entry name" value="P-loop containing nucleoside triphosphate hydrolases"/>
    <property type="match status" value="1"/>
</dbReference>
<evidence type="ECO:0000256" key="3">
    <source>
        <dbReference type="ARBA" id="ARBA00023125"/>
    </source>
</evidence>
<feature type="domain" description="OmpR/PhoB-type" evidence="6">
    <location>
        <begin position="10"/>
        <end position="81"/>
    </location>
</feature>
<evidence type="ECO:0000259" key="5">
    <source>
        <dbReference type="SMART" id="SM00382"/>
    </source>
</evidence>
<gene>
    <name evidence="8" type="ORF">Acy02nite_76750</name>
</gene>
<name>A0A919IPK6_9ACTN</name>
<dbReference type="AlphaFoldDB" id="A0A919IPK6"/>
<dbReference type="GO" id="GO:0003677">
    <property type="term" value="F:DNA binding"/>
    <property type="evidence" value="ECO:0007669"/>
    <property type="project" value="UniProtKB-KW"/>
</dbReference>
<dbReference type="PANTHER" id="PTHR35807">
    <property type="entry name" value="TRANSCRIPTIONAL REGULATOR REDD-RELATED"/>
    <property type="match status" value="1"/>
</dbReference>
<feature type="domain" description="Bacterial transcriptional activator" evidence="7">
    <location>
        <begin position="88"/>
        <end position="232"/>
    </location>
</feature>
<keyword evidence="9" id="KW-1185">Reference proteome</keyword>
<comment type="caution">
    <text evidence="8">The sequence shown here is derived from an EMBL/GenBank/DDBJ whole genome shotgun (WGS) entry which is preliminary data.</text>
</comment>
<protein>
    <submittedName>
        <fullName evidence="8">SARP family transcriptional regulator</fullName>
    </submittedName>
</protein>
<dbReference type="InterPro" id="IPR027417">
    <property type="entry name" value="P-loop_NTPase"/>
</dbReference>
<accession>A0A919IPK6</accession>
<organism evidence="8 9">
    <name type="scientific">Actinoplanes cyaneus</name>
    <dbReference type="NCBI Taxonomy" id="52696"/>
    <lineage>
        <taxon>Bacteria</taxon>
        <taxon>Bacillati</taxon>
        <taxon>Actinomycetota</taxon>
        <taxon>Actinomycetes</taxon>
        <taxon>Micromonosporales</taxon>
        <taxon>Micromonosporaceae</taxon>
        <taxon>Actinoplanes</taxon>
    </lineage>
</organism>
<dbReference type="PANTHER" id="PTHR35807:SF1">
    <property type="entry name" value="TRANSCRIPTIONAL REGULATOR REDD"/>
    <property type="match status" value="1"/>
</dbReference>
<dbReference type="Gene3D" id="1.25.40.10">
    <property type="entry name" value="Tetratricopeptide repeat domain"/>
    <property type="match status" value="2"/>
</dbReference>
<dbReference type="SMART" id="SM00382">
    <property type="entry name" value="AAA"/>
    <property type="match status" value="1"/>
</dbReference>
<dbReference type="SMART" id="SM00862">
    <property type="entry name" value="Trans_reg_C"/>
    <property type="match status" value="1"/>
</dbReference>
<feature type="domain" description="AAA+ ATPase" evidence="5">
    <location>
        <begin position="281"/>
        <end position="413"/>
    </location>
</feature>
<reference evidence="8" key="1">
    <citation type="submission" date="2021-01" db="EMBL/GenBank/DDBJ databases">
        <title>Whole genome shotgun sequence of Actinoplanes cyaneus NBRC 14990.</title>
        <authorList>
            <person name="Komaki H."/>
            <person name="Tamura T."/>
        </authorList>
    </citation>
    <scope>NUCLEOTIDE SEQUENCE</scope>
    <source>
        <strain evidence="8">NBRC 14990</strain>
    </source>
</reference>
<sequence>MLFRVLGAGEFPVPLVAAKPRLVALLLLTSGNRPVPLDTLVDEVWPQDPPTSAVANLRTYLSQLRKLFPGRIGSGTGGYRFEVRAGELDLAEFTTLVAAGRAAAVEQPVAARSSLAAALGLWRGQPFAGEPAGPVLQARAAATRDDYLAAVELYSELLLRDGDPAAARTLLTKVVHEHPLRERLRSLLVLALYRCGDRAGALVAYHEARTALATDLGIDPGPELAAVYQSVLRLDRRPLNAPAGLAAPFQLPPAVADFVGREPEMARLVELLRRREPVPGAGLTVVLSGMAGIGKSALAARVAHEVAELFPDGCLYADLQRTDGTATPLDHVLGRFLRALGVPGETLPRDQQERVDQLRSVLTGRRVLILADNAAEAAQVRQLIPGPGSVLLVTSRALLTVPGAHQMELRPLGTKAGVALLERIAGAAAVAAEPEAAAALTELCGGLPLGIRAVGMRSASMPGPALAKLVARLSDEHQRLDRLTIGDLDVRASLALSYRRLDPAALALLRTMSLLPLRTFAPWLLAALAGISEPEAFGLAEQLCDAQVLTRAGEERYALHDLVRLSAGELPGPPAGELAAAAGQVFLAAALTANQRLPGRPMTLPAPTSPTARAGAAPVEWFENELDGIRTLVPRLAGSGQVDLAARLAIATVNFCVLRGRVDDWAATHDVIPADAVASPATAALLALSMGSLHRFRDDNRTALPELRRSYELFRALHDAAGMAEAALGWSVASRQLGRLDEALAAYDRAARLLPVLADTPATGYIHLAFRQPISPSPEEESAALSRALRIFEATHDAWGGAEAHTFLAAAYRQRQQPATAARHARAAVIAYTELRDEMQLTVAEIVLAEAYLELGSIEHARALAAQCLARAARLGHRWGVASAGRVAGRIELIEGRPAAAVLLLTAAEAGYREMGLTQAAEMTRSLLEQAGQDH</sequence>
<dbReference type="Gene3D" id="3.40.50.300">
    <property type="entry name" value="P-loop containing nucleotide triphosphate hydrolases"/>
    <property type="match status" value="1"/>
</dbReference>
<dbReference type="PRINTS" id="PR00364">
    <property type="entry name" value="DISEASERSIST"/>
</dbReference>
<dbReference type="SUPFAM" id="SSF48452">
    <property type="entry name" value="TPR-like"/>
    <property type="match status" value="3"/>
</dbReference>
<dbReference type="InterPro" id="IPR036388">
    <property type="entry name" value="WH-like_DNA-bd_sf"/>
</dbReference>
<keyword evidence="3" id="KW-0238">DNA-binding</keyword>
<dbReference type="GO" id="GO:0043531">
    <property type="term" value="F:ADP binding"/>
    <property type="evidence" value="ECO:0007669"/>
    <property type="project" value="InterPro"/>
</dbReference>
<dbReference type="Gene3D" id="1.10.10.10">
    <property type="entry name" value="Winged helix-like DNA-binding domain superfamily/Winged helix DNA-binding domain"/>
    <property type="match status" value="1"/>
</dbReference>
<dbReference type="InterPro" id="IPR011990">
    <property type="entry name" value="TPR-like_helical_dom_sf"/>
</dbReference>